<comment type="caution">
    <text evidence="1">The sequence shown here is derived from an EMBL/GenBank/DDBJ whole genome shotgun (WGS) entry which is preliminary data.</text>
</comment>
<gene>
    <name evidence="1" type="ORF">NNC68_08195</name>
</gene>
<evidence type="ECO:0000313" key="1">
    <source>
        <dbReference type="EMBL" id="MCP9549453.1"/>
    </source>
</evidence>
<organism evidence="1 2">
    <name type="scientific">Segatella copri</name>
    <dbReference type="NCBI Taxonomy" id="165179"/>
    <lineage>
        <taxon>Bacteria</taxon>
        <taxon>Pseudomonadati</taxon>
        <taxon>Bacteroidota</taxon>
        <taxon>Bacteroidia</taxon>
        <taxon>Bacteroidales</taxon>
        <taxon>Prevotellaceae</taxon>
        <taxon>Segatella</taxon>
    </lineage>
</organism>
<reference evidence="1" key="1">
    <citation type="submission" date="2022-07" db="EMBL/GenBank/DDBJ databases">
        <title>Prevotella copri.</title>
        <authorList>
            <person name="Yang C."/>
        </authorList>
    </citation>
    <scope>NUCLEOTIDE SEQUENCE</scope>
    <source>
        <strain evidence="1">HF1805</strain>
    </source>
</reference>
<sequence length="167" mass="19514">MDRLVNQLVPHYLGGRRLILFLQSCLKPLQTANDRWVEWVQEKKVEASLTSQVILMEYYLNKKFKKYFKDQDKCIIISDGTVPGVPIYFQSAGENISKFVLYNENENGKKQPFQWQNEKSSSNDVSFIVFCPYVNTNIITEKELTGMISYVIDKYKVAGKSYRIEFN</sequence>
<dbReference type="AlphaFoldDB" id="A0AAW5IAH0"/>
<proteinExistence type="predicted"/>
<evidence type="ECO:0000313" key="2">
    <source>
        <dbReference type="Proteomes" id="UP001205506"/>
    </source>
</evidence>
<protein>
    <submittedName>
        <fullName evidence="1">Uncharacterized protein</fullName>
    </submittedName>
</protein>
<name>A0AAW5IAH0_9BACT</name>
<dbReference type="Proteomes" id="UP001205506">
    <property type="component" value="Unassembled WGS sequence"/>
</dbReference>
<dbReference type="RefSeq" id="WP_254969987.1">
    <property type="nucleotide sequence ID" value="NZ_JANDWU010000012.1"/>
</dbReference>
<dbReference type="EMBL" id="JANDWU010000012">
    <property type="protein sequence ID" value="MCP9549453.1"/>
    <property type="molecule type" value="Genomic_DNA"/>
</dbReference>
<accession>A0AAW5IAH0</accession>